<dbReference type="CDD" id="cd00130">
    <property type="entry name" value="PAS"/>
    <property type="match status" value="1"/>
</dbReference>
<dbReference type="SUPFAM" id="SSF58104">
    <property type="entry name" value="Methyl-accepting chemotaxis protein (MCP) signaling domain"/>
    <property type="match status" value="1"/>
</dbReference>
<dbReference type="PANTHER" id="PTHR32089">
    <property type="entry name" value="METHYL-ACCEPTING CHEMOTAXIS PROTEIN MCPB"/>
    <property type="match status" value="1"/>
</dbReference>
<dbReference type="OrthoDB" id="9765776at2"/>
<dbReference type="Pfam" id="PF00015">
    <property type="entry name" value="MCPsignal"/>
    <property type="match status" value="1"/>
</dbReference>
<reference evidence="6" key="1">
    <citation type="submission" date="2016-10" db="EMBL/GenBank/DDBJ databases">
        <authorList>
            <person name="Varghese N."/>
            <person name="Submissions S."/>
        </authorList>
    </citation>
    <scope>NUCLEOTIDE SEQUENCE [LARGE SCALE GENOMIC DNA]</scope>
    <source>
        <strain evidence="6">S6-262</strain>
    </source>
</reference>
<dbReference type="SUPFAM" id="SSF55785">
    <property type="entry name" value="PYP-like sensor domain (PAS domain)"/>
    <property type="match status" value="1"/>
</dbReference>
<evidence type="ECO:0000256" key="2">
    <source>
        <dbReference type="PROSITE-ProRule" id="PRU00284"/>
    </source>
</evidence>
<dbReference type="PROSITE" id="PS50111">
    <property type="entry name" value="CHEMOTAXIS_TRANSDUC_2"/>
    <property type="match status" value="1"/>
</dbReference>
<dbReference type="InterPro" id="IPR004089">
    <property type="entry name" value="MCPsignal_dom"/>
</dbReference>
<keyword evidence="6" id="KW-1185">Reference proteome</keyword>
<proteinExistence type="predicted"/>
<dbReference type="InterPro" id="IPR013655">
    <property type="entry name" value="PAS_fold_3"/>
</dbReference>
<name>A0A1H8CH70_9SPHN</name>
<evidence type="ECO:0000256" key="1">
    <source>
        <dbReference type="ARBA" id="ARBA00023224"/>
    </source>
</evidence>
<evidence type="ECO:0000259" key="3">
    <source>
        <dbReference type="PROSITE" id="PS50111"/>
    </source>
</evidence>
<dbReference type="STRING" id="1166340.SAMN05192583_1606"/>
<accession>A0A1H8CH70</accession>
<dbReference type="Gene3D" id="3.30.450.20">
    <property type="entry name" value="PAS domain"/>
    <property type="match status" value="1"/>
</dbReference>
<dbReference type="InterPro" id="IPR001610">
    <property type="entry name" value="PAC"/>
</dbReference>
<dbReference type="InterPro" id="IPR000700">
    <property type="entry name" value="PAS-assoc_C"/>
</dbReference>
<evidence type="ECO:0000259" key="4">
    <source>
        <dbReference type="PROSITE" id="PS50113"/>
    </source>
</evidence>
<dbReference type="EMBL" id="FOCF01000003">
    <property type="protein sequence ID" value="SEM94350.1"/>
    <property type="molecule type" value="Genomic_DNA"/>
</dbReference>
<keyword evidence="1 2" id="KW-0807">Transducer</keyword>
<dbReference type="GO" id="GO:0007165">
    <property type="term" value="P:signal transduction"/>
    <property type="evidence" value="ECO:0007669"/>
    <property type="project" value="UniProtKB-KW"/>
</dbReference>
<dbReference type="NCBIfam" id="TIGR00229">
    <property type="entry name" value="sensory_box"/>
    <property type="match status" value="1"/>
</dbReference>
<dbReference type="RefSeq" id="WP_093665175.1">
    <property type="nucleotide sequence ID" value="NZ_FOCF01000003.1"/>
</dbReference>
<organism evidence="5 6">
    <name type="scientific">Sphingomonas gellani</name>
    <dbReference type="NCBI Taxonomy" id="1166340"/>
    <lineage>
        <taxon>Bacteria</taxon>
        <taxon>Pseudomonadati</taxon>
        <taxon>Pseudomonadota</taxon>
        <taxon>Alphaproteobacteria</taxon>
        <taxon>Sphingomonadales</taxon>
        <taxon>Sphingomonadaceae</taxon>
        <taxon>Sphingomonas</taxon>
    </lineage>
</organism>
<dbReference type="InterPro" id="IPR000014">
    <property type="entry name" value="PAS"/>
</dbReference>
<evidence type="ECO:0000313" key="5">
    <source>
        <dbReference type="EMBL" id="SEM94350.1"/>
    </source>
</evidence>
<gene>
    <name evidence="5" type="ORF">SAMN05192583_1606</name>
</gene>
<evidence type="ECO:0000313" key="6">
    <source>
        <dbReference type="Proteomes" id="UP000199206"/>
    </source>
</evidence>
<dbReference type="PROSITE" id="PS50113">
    <property type="entry name" value="PAC"/>
    <property type="match status" value="1"/>
</dbReference>
<dbReference type="Proteomes" id="UP000199206">
    <property type="component" value="Unassembled WGS sequence"/>
</dbReference>
<dbReference type="SMART" id="SM00086">
    <property type="entry name" value="PAC"/>
    <property type="match status" value="1"/>
</dbReference>
<dbReference type="GO" id="GO:0016020">
    <property type="term" value="C:membrane"/>
    <property type="evidence" value="ECO:0007669"/>
    <property type="project" value="InterPro"/>
</dbReference>
<dbReference type="Pfam" id="PF08447">
    <property type="entry name" value="PAS_3"/>
    <property type="match status" value="1"/>
</dbReference>
<sequence length="233" mass="25530">MAVEQFPEGDNEPTAGYCRAAWAAICRSQALIEFTMDGTITWANDLFLCIVGYRLDELVGRHHRMLCLPGQAESAEYRQFWARLSSGQFDRGEYARQTRNGEEVWLQASYNPIIDQGGIAQRVLKVATNITRQVRLEHENQGHLAEARLYQSRLEERGAALEQTMEDVAGIVGAISGIAKQTNLLALNATIEAARAGVAGRGFGVVAGEVKKLAGDTRQAAERAQLLVAAQRG</sequence>
<protein>
    <submittedName>
        <fullName evidence="5">Methyl-accepting chemotaxis protein</fullName>
    </submittedName>
</protein>
<dbReference type="InterPro" id="IPR035965">
    <property type="entry name" value="PAS-like_dom_sf"/>
</dbReference>
<feature type="domain" description="Methyl-accepting transducer" evidence="3">
    <location>
        <begin position="161"/>
        <end position="233"/>
    </location>
</feature>
<dbReference type="Gene3D" id="6.10.250.3200">
    <property type="match status" value="1"/>
</dbReference>
<feature type="domain" description="PAC" evidence="4">
    <location>
        <begin position="90"/>
        <end position="142"/>
    </location>
</feature>
<dbReference type="PANTHER" id="PTHR32089:SF112">
    <property type="entry name" value="LYSOZYME-LIKE PROTEIN-RELATED"/>
    <property type="match status" value="1"/>
</dbReference>
<dbReference type="AlphaFoldDB" id="A0A1H8CH70"/>